<proteinExistence type="predicted"/>
<sequence>MYPKRFIQLFIIFFVTIFISLAIVDLFHVREFWLQGILVTIVGYIILIIPLTTLTILKQRKKFSGQTDNDRDDIFNKTLSKLENVFVLATKASDGKLTASIVTFKQSTVNENVFYIVTSSNSERTANIAQNGVAALTTWYDKQTGARLSSKNVSAAVVADDQVATMLQEHPEIKALGEDFSNHVIIQLTCQSVLIESFRDQPVAVSF</sequence>
<dbReference type="InterPro" id="IPR012349">
    <property type="entry name" value="Split_barrel_FMN-bd"/>
</dbReference>
<dbReference type="AlphaFoldDB" id="A0A5M9EG45"/>
<keyword evidence="1" id="KW-0812">Transmembrane</keyword>
<reference evidence="2 3" key="1">
    <citation type="submission" date="2020-03" db="EMBL/GenBank/DDBJ databases">
        <title>Comparative genomics of Weissella paramesenteroides.</title>
        <authorList>
            <person name="Kant R."/>
            <person name="Takala T."/>
            <person name="Saris P."/>
        </authorList>
    </citation>
    <scope>NUCLEOTIDE SEQUENCE [LARGE SCALE GENOMIC DNA]</scope>
    <source>
        <strain evidence="2 3">SJ27-4</strain>
    </source>
</reference>
<name>A0A5M9EG45_WEIPA</name>
<accession>A0A5M9EG45</accession>
<feature type="transmembrane region" description="Helical" evidence="1">
    <location>
        <begin position="33"/>
        <end position="57"/>
    </location>
</feature>
<organism evidence="2 3">
    <name type="scientific">Weissella paramesenteroides</name>
    <name type="common">Leuconostoc paramesenteroides</name>
    <dbReference type="NCBI Taxonomy" id="1249"/>
    <lineage>
        <taxon>Bacteria</taxon>
        <taxon>Bacillati</taxon>
        <taxon>Bacillota</taxon>
        <taxon>Bacilli</taxon>
        <taxon>Lactobacillales</taxon>
        <taxon>Lactobacillaceae</taxon>
        <taxon>Weissella</taxon>
    </lineage>
</organism>
<evidence type="ECO:0000313" key="2">
    <source>
        <dbReference type="EMBL" id="MDF8371376.1"/>
    </source>
</evidence>
<dbReference type="Gene3D" id="2.30.110.10">
    <property type="entry name" value="Electron Transport, Fmn-binding Protein, Chain A"/>
    <property type="match status" value="1"/>
</dbReference>
<gene>
    <name evidence="2" type="ORF">G9403_06930</name>
</gene>
<evidence type="ECO:0000313" key="3">
    <source>
        <dbReference type="Proteomes" id="UP001215461"/>
    </source>
</evidence>
<comment type="caution">
    <text evidence="2">The sequence shown here is derived from an EMBL/GenBank/DDBJ whole genome shotgun (WGS) entry which is preliminary data.</text>
</comment>
<evidence type="ECO:0000256" key="1">
    <source>
        <dbReference type="SAM" id="Phobius"/>
    </source>
</evidence>
<keyword evidence="1" id="KW-0472">Membrane</keyword>
<dbReference type="EMBL" id="JAANXN010000008">
    <property type="protein sequence ID" value="MDF8371376.1"/>
    <property type="molecule type" value="Genomic_DNA"/>
</dbReference>
<protein>
    <submittedName>
        <fullName evidence="2">Pyridoxamine 5'-phosphate oxidase family protein</fullName>
    </submittedName>
</protein>
<dbReference type="Proteomes" id="UP001215461">
    <property type="component" value="Unassembled WGS sequence"/>
</dbReference>
<dbReference type="SUPFAM" id="SSF50475">
    <property type="entry name" value="FMN-binding split barrel"/>
    <property type="match status" value="1"/>
</dbReference>
<feature type="transmembrane region" description="Helical" evidence="1">
    <location>
        <begin position="7"/>
        <end position="27"/>
    </location>
</feature>
<dbReference type="RefSeq" id="WP_140836899.1">
    <property type="nucleotide sequence ID" value="NZ_CP187931.1"/>
</dbReference>
<keyword evidence="1" id="KW-1133">Transmembrane helix</keyword>